<reference evidence="2" key="1">
    <citation type="submission" date="2023-06" db="EMBL/GenBank/DDBJ databases">
        <title>Genomic Diversity of Vibrio spp. and Metagenomic Analysis of Pathogens in Florida Gulf Coastal Waters Following Hurricane Ian.</title>
        <authorList>
            <person name="Brumfield K.D."/>
        </authorList>
    </citation>
    <scope>NUCLEOTIDE SEQUENCE</scope>
    <source>
        <strain evidence="2">WBS2B-138</strain>
    </source>
</reference>
<dbReference type="Proteomes" id="UP001253193">
    <property type="component" value="Unassembled WGS sequence"/>
</dbReference>
<comment type="caution">
    <text evidence="2">The sequence shown here is derived from an EMBL/GenBank/DDBJ whole genome shotgun (WGS) entry which is preliminary data.</text>
</comment>
<sequence length="211" mass="23720">MSDNLQLGRGCVLKQHSSALNTEFGMNLFLKKAGADAPAILEQLGKYTHGKRKGTQKGFLVWLKVVEGGYDYQGGRGVLRGGSIEYRVTAHFGTSHENCEIHLENHKQRCKEIQDELDTIQQRIEKLEQSIKEDSATLDAGIPTDVLERLRANYPAMKDNYLEIVIWGGAINSDIEESKSDIEDLNKRSEALKEKLEYHKSKNTISTLKAD</sequence>
<evidence type="ECO:0000313" key="3">
    <source>
        <dbReference type="Proteomes" id="UP001253193"/>
    </source>
</evidence>
<keyword evidence="1" id="KW-0175">Coiled coil</keyword>
<accession>A0AAW8Q3I5</accession>
<feature type="coiled-coil region" evidence="1">
    <location>
        <begin position="96"/>
        <end position="137"/>
    </location>
</feature>
<proteinExistence type="predicted"/>
<organism evidence="2 3">
    <name type="scientific">Vibrio parahaemolyticus</name>
    <dbReference type="NCBI Taxonomy" id="670"/>
    <lineage>
        <taxon>Bacteria</taxon>
        <taxon>Pseudomonadati</taxon>
        <taxon>Pseudomonadota</taxon>
        <taxon>Gammaproteobacteria</taxon>
        <taxon>Vibrionales</taxon>
        <taxon>Vibrionaceae</taxon>
        <taxon>Vibrio</taxon>
    </lineage>
</organism>
<feature type="coiled-coil region" evidence="1">
    <location>
        <begin position="175"/>
        <end position="202"/>
    </location>
</feature>
<gene>
    <name evidence="2" type="ORF">QX249_10165</name>
</gene>
<dbReference type="AlphaFoldDB" id="A0AAW8Q3I5"/>
<evidence type="ECO:0000313" key="2">
    <source>
        <dbReference type="EMBL" id="MDS1821023.1"/>
    </source>
</evidence>
<dbReference type="RefSeq" id="WP_311019821.1">
    <property type="nucleotide sequence ID" value="NZ_JAUHGG010000003.1"/>
</dbReference>
<name>A0AAW8Q3I5_VIBPH</name>
<evidence type="ECO:0000256" key="1">
    <source>
        <dbReference type="SAM" id="Coils"/>
    </source>
</evidence>
<dbReference type="EMBL" id="JAUHGG010000003">
    <property type="protein sequence ID" value="MDS1821023.1"/>
    <property type="molecule type" value="Genomic_DNA"/>
</dbReference>
<protein>
    <submittedName>
        <fullName evidence="2">Uncharacterized protein</fullName>
    </submittedName>
</protein>